<dbReference type="AlphaFoldDB" id="A0ABD1KCY9"/>
<keyword evidence="5" id="KW-0539">Nucleus</keyword>
<keyword evidence="4" id="KW-0804">Transcription</keyword>
<evidence type="ECO:0000313" key="6">
    <source>
        <dbReference type="EMBL" id="KAL2096992.1"/>
    </source>
</evidence>
<dbReference type="PANTHER" id="PTHR13455:SF7">
    <property type="entry name" value="SIMJANG, ISOFORM E"/>
    <property type="match status" value="1"/>
</dbReference>
<organism evidence="6 7">
    <name type="scientific">Coilia grayii</name>
    <name type="common">Gray's grenadier anchovy</name>
    <dbReference type="NCBI Taxonomy" id="363190"/>
    <lineage>
        <taxon>Eukaryota</taxon>
        <taxon>Metazoa</taxon>
        <taxon>Chordata</taxon>
        <taxon>Craniata</taxon>
        <taxon>Vertebrata</taxon>
        <taxon>Euteleostomi</taxon>
        <taxon>Actinopterygii</taxon>
        <taxon>Neopterygii</taxon>
        <taxon>Teleostei</taxon>
        <taxon>Clupei</taxon>
        <taxon>Clupeiformes</taxon>
        <taxon>Clupeoidei</taxon>
        <taxon>Engraulidae</taxon>
        <taxon>Coilinae</taxon>
        <taxon>Coilia</taxon>
    </lineage>
</organism>
<comment type="subcellular location">
    <subcellularLocation>
        <location evidence="1">Nucleus</location>
    </subcellularLocation>
</comment>
<comment type="caution">
    <text evidence="6">The sequence shown here is derived from an EMBL/GenBank/DDBJ whole genome shotgun (WGS) entry which is preliminary data.</text>
</comment>
<sequence>MTDLYGIPPPKPLPSGLDFIPDAKCKTFTYLLGLEVVVQMRSTETQHKSPKQSALMEKRPLPFHSEPKSCAQCSTDITYQWWYVPSKGGTPKHLCKHCKTTNDKAIYQAHASKLEKAFGRARQRKLEAYWPKSAPQNQPVEPACTFFCPCAQY</sequence>
<evidence type="ECO:0000256" key="1">
    <source>
        <dbReference type="ARBA" id="ARBA00004123"/>
    </source>
</evidence>
<evidence type="ECO:0000313" key="7">
    <source>
        <dbReference type="Proteomes" id="UP001591681"/>
    </source>
</evidence>
<reference evidence="6 7" key="1">
    <citation type="submission" date="2024-09" db="EMBL/GenBank/DDBJ databases">
        <title>A chromosome-level genome assembly of Gray's grenadier anchovy, Coilia grayii.</title>
        <authorList>
            <person name="Fu Z."/>
        </authorList>
    </citation>
    <scope>NUCLEOTIDE SEQUENCE [LARGE SCALE GENOMIC DNA]</scope>
    <source>
        <strain evidence="6">G4</strain>
        <tissue evidence="6">Muscle</tissue>
    </source>
</reference>
<name>A0ABD1KCY9_9TELE</name>
<dbReference type="PANTHER" id="PTHR13455">
    <property type="entry name" value="TRANSCRIPTIONAL REPRESSOR P66-RELATED"/>
    <property type="match status" value="1"/>
</dbReference>
<evidence type="ECO:0000256" key="3">
    <source>
        <dbReference type="ARBA" id="ARBA00023054"/>
    </source>
</evidence>
<dbReference type="GO" id="GO:0005634">
    <property type="term" value="C:nucleus"/>
    <property type="evidence" value="ECO:0007669"/>
    <property type="project" value="UniProtKB-SubCell"/>
</dbReference>
<protein>
    <recommendedName>
        <fullName evidence="8">GATA-type domain-containing protein</fullName>
    </recommendedName>
</protein>
<evidence type="ECO:0000256" key="2">
    <source>
        <dbReference type="ARBA" id="ARBA00023015"/>
    </source>
</evidence>
<proteinExistence type="predicted"/>
<evidence type="ECO:0000256" key="4">
    <source>
        <dbReference type="ARBA" id="ARBA00023163"/>
    </source>
</evidence>
<dbReference type="Proteomes" id="UP001591681">
    <property type="component" value="Unassembled WGS sequence"/>
</dbReference>
<dbReference type="InterPro" id="IPR040386">
    <property type="entry name" value="P66"/>
</dbReference>
<gene>
    <name evidence="6" type="ORF">ACEWY4_006199</name>
</gene>
<dbReference type="EMBL" id="JBHFQA010000006">
    <property type="protein sequence ID" value="KAL2096992.1"/>
    <property type="molecule type" value="Genomic_DNA"/>
</dbReference>
<evidence type="ECO:0000256" key="5">
    <source>
        <dbReference type="ARBA" id="ARBA00023242"/>
    </source>
</evidence>
<keyword evidence="2" id="KW-0805">Transcription regulation</keyword>
<keyword evidence="7" id="KW-1185">Reference proteome</keyword>
<keyword evidence="3" id="KW-0175">Coiled coil</keyword>
<evidence type="ECO:0008006" key="8">
    <source>
        <dbReference type="Google" id="ProtNLM"/>
    </source>
</evidence>
<accession>A0ABD1KCY9</accession>